<dbReference type="EMBL" id="BQKI01000078">
    <property type="protein sequence ID" value="GJN25531.1"/>
    <property type="molecule type" value="Genomic_DNA"/>
</dbReference>
<gene>
    <name evidence="2" type="primary">gb13372</name>
    <name evidence="2" type="ORF">PR202_gb13372</name>
</gene>
<reference evidence="2" key="1">
    <citation type="journal article" date="2018" name="DNA Res.">
        <title>Multiple hybrid de novo genome assembly of finger millet, an orphan allotetraploid crop.</title>
        <authorList>
            <person name="Hatakeyama M."/>
            <person name="Aluri S."/>
            <person name="Balachadran M.T."/>
            <person name="Sivarajan S.R."/>
            <person name="Patrignani A."/>
            <person name="Gruter S."/>
            <person name="Poveda L."/>
            <person name="Shimizu-Inatsugi R."/>
            <person name="Baeten J."/>
            <person name="Francoijs K.J."/>
            <person name="Nataraja K.N."/>
            <person name="Reddy Y.A.N."/>
            <person name="Phadnis S."/>
            <person name="Ravikumar R.L."/>
            <person name="Schlapbach R."/>
            <person name="Sreeman S.M."/>
            <person name="Shimizu K.K."/>
        </authorList>
    </citation>
    <scope>NUCLEOTIDE SEQUENCE</scope>
</reference>
<comment type="caution">
    <text evidence="2">The sequence shown here is derived from an EMBL/GenBank/DDBJ whole genome shotgun (WGS) entry which is preliminary data.</text>
</comment>
<sequence>MADDGEVILAAAGPGERDVILSLRVDPVTAELIASVRFLAPRLRDPARDATLLAEQLGRFVRAVAAEAETRPARLHHPSAVAVHNGEVARAALLAAGGERAQIPNLCASSADDEVGAAALLATVAERARFPNLRAAALLAADAERVRFPNLRATALLAADAERARLRNLQLVDAHEDDAAVSGRAHVRAAAAQEDVASVLGGDLRAALVVVNLSHVEAFDRGALAVAVVPAARAKGLFRGDLLVVSGGAAALLRAAANGVLRRDLLPAPVFVFAEPQVRGAARRHHVMLGAPNIIGVDAGGSRNHRAIQVGGDDAHGPQIDAAEDMGFGGPTAVANRGGARGQQRSDRVVFRGSLSAAGARGEEVVFRGRITSSRHGPVVSLFPAMPAPSPLGTSSRAVATGTSRPCAAPKPKPKPAAATKVSFQ</sequence>
<protein>
    <submittedName>
        <fullName evidence="2">Uncharacterized protein</fullName>
    </submittedName>
</protein>
<dbReference type="Proteomes" id="UP001054889">
    <property type="component" value="Unassembled WGS sequence"/>
</dbReference>
<accession>A0AAV5ETW1</accession>
<organism evidence="2 3">
    <name type="scientific">Eleusine coracana subsp. coracana</name>
    <dbReference type="NCBI Taxonomy" id="191504"/>
    <lineage>
        <taxon>Eukaryota</taxon>
        <taxon>Viridiplantae</taxon>
        <taxon>Streptophyta</taxon>
        <taxon>Embryophyta</taxon>
        <taxon>Tracheophyta</taxon>
        <taxon>Spermatophyta</taxon>
        <taxon>Magnoliopsida</taxon>
        <taxon>Liliopsida</taxon>
        <taxon>Poales</taxon>
        <taxon>Poaceae</taxon>
        <taxon>PACMAD clade</taxon>
        <taxon>Chloridoideae</taxon>
        <taxon>Cynodonteae</taxon>
        <taxon>Eleusininae</taxon>
        <taxon>Eleusine</taxon>
    </lineage>
</organism>
<dbReference type="AlphaFoldDB" id="A0AAV5ETW1"/>
<reference evidence="2" key="2">
    <citation type="submission" date="2021-12" db="EMBL/GenBank/DDBJ databases">
        <title>Resequencing data analysis of finger millet.</title>
        <authorList>
            <person name="Hatakeyama M."/>
            <person name="Aluri S."/>
            <person name="Balachadran M.T."/>
            <person name="Sivarajan S.R."/>
            <person name="Poveda L."/>
            <person name="Shimizu-Inatsugi R."/>
            <person name="Schlapbach R."/>
            <person name="Sreeman S.M."/>
            <person name="Shimizu K.K."/>
        </authorList>
    </citation>
    <scope>NUCLEOTIDE SEQUENCE</scope>
</reference>
<evidence type="ECO:0000256" key="1">
    <source>
        <dbReference type="SAM" id="MobiDB-lite"/>
    </source>
</evidence>
<evidence type="ECO:0000313" key="3">
    <source>
        <dbReference type="Proteomes" id="UP001054889"/>
    </source>
</evidence>
<feature type="region of interest" description="Disordered" evidence="1">
    <location>
        <begin position="387"/>
        <end position="425"/>
    </location>
</feature>
<evidence type="ECO:0000313" key="2">
    <source>
        <dbReference type="EMBL" id="GJN25531.1"/>
    </source>
</evidence>
<proteinExistence type="predicted"/>
<name>A0AAV5ETW1_ELECO</name>
<keyword evidence="3" id="KW-1185">Reference proteome</keyword>
<feature type="compositionally biased region" description="Polar residues" evidence="1">
    <location>
        <begin position="392"/>
        <end position="404"/>
    </location>
</feature>